<accession>A0A0V0QJT7</accession>
<evidence type="ECO:0000256" key="11">
    <source>
        <dbReference type="PROSITE-ProRule" id="PRU00176"/>
    </source>
</evidence>
<keyword evidence="9" id="KW-0539">Nucleus</keyword>
<gene>
    <name evidence="14" type="ORF">PPERSA_10087</name>
</gene>
<evidence type="ECO:0000256" key="3">
    <source>
        <dbReference type="ARBA" id="ARBA00022448"/>
    </source>
</evidence>
<evidence type="ECO:0000256" key="10">
    <source>
        <dbReference type="ARBA" id="ARBA00077711"/>
    </source>
</evidence>
<evidence type="ECO:0000313" key="15">
    <source>
        <dbReference type="Proteomes" id="UP000054937"/>
    </source>
</evidence>
<evidence type="ECO:0000259" key="13">
    <source>
        <dbReference type="PROSITE" id="PS50102"/>
    </source>
</evidence>
<feature type="region of interest" description="Disordered" evidence="12">
    <location>
        <begin position="1"/>
        <end position="25"/>
    </location>
</feature>
<dbReference type="Pfam" id="PF00076">
    <property type="entry name" value="RRM_1"/>
    <property type="match status" value="1"/>
</dbReference>
<organism evidence="14 15">
    <name type="scientific">Pseudocohnilembus persalinus</name>
    <name type="common">Ciliate</name>
    <dbReference type="NCBI Taxonomy" id="266149"/>
    <lineage>
        <taxon>Eukaryota</taxon>
        <taxon>Sar</taxon>
        <taxon>Alveolata</taxon>
        <taxon>Ciliophora</taxon>
        <taxon>Intramacronucleata</taxon>
        <taxon>Oligohymenophorea</taxon>
        <taxon>Scuticociliatia</taxon>
        <taxon>Philasterida</taxon>
        <taxon>Pseudocohnilembidae</taxon>
        <taxon>Pseudocohnilembus</taxon>
    </lineage>
</organism>
<dbReference type="EMBL" id="LDAU01000155">
    <property type="protein sequence ID" value="KRX02470.1"/>
    <property type="molecule type" value="Genomic_DNA"/>
</dbReference>
<feature type="region of interest" description="Disordered" evidence="12">
    <location>
        <begin position="112"/>
        <end position="131"/>
    </location>
</feature>
<evidence type="ECO:0000256" key="6">
    <source>
        <dbReference type="ARBA" id="ARBA00022845"/>
    </source>
</evidence>
<dbReference type="Gene3D" id="3.30.70.330">
    <property type="match status" value="1"/>
</dbReference>
<protein>
    <recommendedName>
        <fullName evidence="10">RNA-binding protein 8A</fullName>
    </recommendedName>
</protein>
<keyword evidence="4" id="KW-0963">Cytoplasm</keyword>
<dbReference type="Proteomes" id="UP000054937">
    <property type="component" value="Unassembled WGS sequence"/>
</dbReference>
<sequence length="131" mass="14745">MESQSVANRYAGQSGQFQSLNDNGEGGPLRSVEGWILFVTGVHEEAQEENIHDAFENFGQIKNLHLNLDRRTGYVKGYALVEFEEFDDAKAALENMDGKEILGQPVRVDWAFKTPSSANSNNQGNNRRNRR</sequence>
<name>A0A0V0QJT7_PSEPJ</name>
<dbReference type="InterPro" id="IPR012677">
    <property type="entry name" value="Nucleotide-bd_a/b_plait_sf"/>
</dbReference>
<dbReference type="GO" id="GO:0005634">
    <property type="term" value="C:nucleus"/>
    <property type="evidence" value="ECO:0007669"/>
    <property type="project" value="UniProtKB-SubCell"/>
</dbReference>
<dbReference type="GO" id="GO:0006397">
    <property type="term" value="P:mRNA processing"/>
    <property type="evidence" value="ECO:0007669"/>
    <property type="project" value="UniProtKB-KW"/>
</dbReference>
<dbReference type="InterPro" id="IPR008111">
    <property type="entry name" value="RNA-bd_8"/>
</dbReference>
<keyword evidence="15" id="KW-1185">Reference proteome</keyword>
<dbReference type="GO" id="GO:0008380">
    <property type="term" value="P:RNA splicing"/>
    <property type="evidence" value="ECO:0007669"/>
    <property type="project" value="UniProtKB-KW"/>
</dbReference>
<dbReference type="OMA" id="WAFITGN"/>
<feature type="compositionally biased region" description="Low complexity" evidence="12">
    <location>
        <begin position="119"/>
        <end position="131"/>
    </location>
</feature>
<keyword evidence="7 11" id="KW-0694">RNA-binding</keyword>
<dbReference type="FunFam" id="3.30.70.330:FF:000525">
    <property type="entry name" value="RNA-binding protein 8A"/>
    <property type="match status" value="1"/>
</dbReference>
<evidence type="ECO:0000256" key="9">
    <source>
        <dbReference type="ARBA" id="ARBA00023242"/>
    </source>
</evidence>
<dbReference type="PANTHER" id="PTHR45894">
    <property type="entry name" value="RNA-BINDING PROTEIN 8A"/>
    <property type="match status" value="1"/>
</dbReference>
<dbReference type="OrthoDB" id="15688at2759"/>
<dbReference type="SUPFAM" id="SSF54928">
    <property type="entry name" value="RNA-binding domain, RBD"/>
    <property type="match status" value="1"/>
</dbReference>
<dbReference type="InterPro" id="IPR035979">
    <property type="entry name" value="RBD_domain_sf"/>
</dbReference>
<dbReference type="PRINTS" id="PR01738">
    <property type="entry name" value="RNABINDINGM8"/>
</dbReference>
<keyword evidence="6" id="KW-0810">Translation regulation</keyword>
<evidence type="ECO:0000256" key="8">
    <source>
        <dbReference type="ARBA" id="ARBA00023187"/>
    </source>
</evidence>
<keyword evidence="5" id="KW-0507">mRNA processing</keyword>
<feature type="compositionally biased region" description="Polar residues" evidence="12">
    <location>
        <begin position="1"/>
        <end position="22"/>
    </location>
</feature>
<evidence type="ECO:0000256" key="1">
    <source>
        <dbReference type="ARBA" id="ARBA00004123"/>
    </source>
</evidence>
<dbReference type="AlphaFoldDB" id="A0A0V0QJT7"/>
<dbReference type="CDD" id="cd12324">
    <property type="entry name" value="RRM_RBM8"/>
    <property type="match status" value="1"/>
</dbReference>
<feature type="domain" description="RRM" evidence="13">
    <location>
        <begin position="35"/>
        <end position="113"/>
    </location>
</feature>
<proteinExistence type="predicted"/>
<evidence type="ECO:0000256" key="7">
    <source>
        <dbReference type="ARBA" id="ARBA00022884"/>
    </source>
</evidence>
<comment type="subcellular location">
    <subcellularLocation>
        <location evidence="2">Cytoplasm</location>
    </subcellularLocation>
    <subcellularLocation>
        <location evidence="1">Nucleus</location>
    </subcellularLocation>
</comment>
<dbReference type="GO" id="GO:0006417">
    <property type="term" value="P:regulation of translation"/>
    <property type="evidence" value="ECO:0007669"/>
    <property type="project" value="UniProtKB-KW"/>
</dbReference>
<dbReference type="SMART" id="SM00360">
    <property type="entry name" value="RRM"/>
    <property type="match status" value="1"/>
</dbReference>
<evidence type="ECO:0000256" key="2">
    <source>
        <dbReference type="ARBA" id="ARBA00004496"/>
    </source>
</evidence>
<dbReference type="InterPro" id="IPR000504">
    <property type="entry name" value="RRM_dom"/>
</dbReference>
<dbReference type="InterPro" id="IPR033744">
    <property type="entry name" value="RRM_RBM8"/>
</dbReference>
<keyword evidence="8" id="KW-0508">mRNA splicing</keyword>
<comment type="caution">
    <text evidence="14">The sequence shown here is derived from an EMBL/GenBank/DDBJ whole genome shotgun (WGS) entry which is preliminary data.</text>
</comment>
<evidence type="ECO:0000256" key="5">
    <source>
        <dbReference type="ARBA" id="ARBA00022664"/>
    </source>
</evidence>
<reference evidence="14 15" key="1">
    <citation type="journal article" date="2015" name="Sci. Rep.">
        <title>Genome of the facultative scuticociliatosis pathogen Pseudocohnilembus persalinus provides insight into its virulence through horizontal gene transfer.</title>
        <authorList>
            <person name="Xiong J."/>
            <person name="Wang G."/>
            <person name="Cheng J."/>
            <person name="Tian M."/>
            <person name="Pan X."/>
            <person name="Warren A."/>
            <person name="Jiang C."/>
            <person name="Yuan D."/>
            <person name="Miao W."/>
        </authorList>
    </citation>
    <scope>NUCLEOTIDE SEQUENCE [LARGE SCALE GENOMIC DNA]</scope>
    <source>
        <strain evidence="14">36N120E</strain>
    </source>
</reference>
<dbReference type="InParanoid" id="A0A0V0QJT7"/>
<evidence type="ECO:0000256" key="4">
    <source>
        <dbReference type="ARBA" id="ARBA00022490"/>
    </source>
</evidence>
<keyword evidence="3" id="KW-0813">Transport</keyword>
<dbReference type="PROSITE" id="PS50102">
    <property type="entry name" value="RRM"/>
    <property type="match status" value="1"/>
</dbReference>
<dbReference type="GO" id="GO:0005737">
    <property type="term" value="C:cytoplasm"/>
    <property type="evidence" value="ECO:0007669"/>
    <property type="project" value="UniProtKB-SubCell"/>
</dbReference>
<dbReference type="FunCoup" id="A0A0V0QJT7">
    <property type="interactions" value="414"/>
</dbReference>
<evidence type="ECO:0000313" key="14">
    <source>
        <dbReference type="EMBL" id="KRX02470.1"/>
    </source>
</evidence>
<dbReference type="GO" id="GO:0003729">
    <property type="term" value="F:mRNA binding"/>
    <property type="evidence" value="ECO:0007669"/>
    <property type="project" value="InterPro"/>
</dbReference>
<evidence type="ECO:0000256" key="12">
    <source>
        <dbReference type="SAM" id="MobiDB-lite"/>
    </source>
</evidence>